<keyword evidence="3" id="KW-0813">Transport</keyword>
<evidence type="ECO:0000256" key="8">
    <source>
        <dbReference type="SAM" id="Phobius"/>
    </source>
</evidence>
<feature type="transmembrane region" description="Helical" evidence="8">
    <location>
        <begin position="77"/>
        <end position="95"/>
    </location>
</feature>
<accession>A0ABS6EJA0</accession>
<proteinExistence type="inferred from homology"/>
<feature type="transmembrane region" description="Helical" evidence="8">
    <location>
        <begin position="137"/>
        <end position="158"/>
    </location>
</feature>
<evidence type="ECO:0000256" key="5">
    <source>
        <dbReference type="ARBA" id="ARBA00022692"/>
    </source>
</evidence>
<feature type="transmembrane region" description="Helical" evidence="8">
    <location>
        <begin position="178"/>
        <end position="201"/>
    </location>
</feature>
<feature type="transmembrane region" description="Helical" evidence="8">
    <location>
        <begin position="213"/>
        <end position="236"/>
    </location>
</feature>
<feature type="transmembrane region" description="Helical" evidence="8">
    <location>
        <begin position="266"/>
        <end position="288"/>
    </location>
</feature>
<comment type="similarity">
    <text evidence="2">Belongs to the amino acid-polyamine-organocation (APC) superfamily. Spore germination protein (SGP) (TC 2.A.3.9) family.</text>
</comment>
<keyword evidence="7 8" id="KW-0472">Membrane</keyword>
<feature type="transmembrane region" description="Helical" evidence="8">
    <location>
        <begin position="329"/>
        <end position="351"/>
    </location>
</feature>
<evidence type="ECO:0000256" key="2">
    <source>
        <dbReference type="ARBA" id="ARBA00007998"/>
    </source>
</evidence>
<comment type="caution">
    <text evidence="9">The sequence shown here is derived from an EMBL/GenBank/DDBJ whole genome shotgun (WGS) entry which is preliminary data.</text>
</comment>
<dbReference type="RefSeq" id="WP_216439842.1">
    <property type="nucleotide sequence ID" value="NZ_JAHLQF010000003.1"/>
</dbReference>
<keyword evidence="6 8" id="KW-1133">Transmembrane helix</keyword>
<keyword evidence="5 8" id="KW-0812">Transmembrane</keyword>
<dbReference type="EMBL" id="JAHLQF010000003">
    <property type="protein sequence ID" value="MBU5485288.1"/>
    <property type="molecule type" value="Genomic_DNA"/>
</dbReference>
<feature type="transmembrane region" description="Helical" evidence="8">
    <location>
        <begin position="115"/>
        <end position="130"/>
    </location>
</feature>
<reference evidence="9 10" key="1">
    <citation type="submission" date="2021-06" db="EMBL/GenBank/DDBJ databases">
        <authorList>
            <person name="Sun Q."/>
            <person name="Li D."/>
        </authorList>
    </citation>
    <scope>NUCLEOTIDE SEQUENCE [LARGE SCALE GENOMIC DNA]</scope>
    <source>
        <strain evidence="9 10">MSJ-11</strain>
    </source>
</reference>
<keyword evidence="4" id="KW-0309">Germination</keyword>
<evidence type="ECO:0000256" key="3">
    <source>
        <dbReference type="ARBA" id="ARBA00022448"/>
    </source>
</evidence>
<dbReference type="PANTHER" id="PTHR34975">
    <property type="entry name" value="SPORE GERMINATION PROTEIN A2"/>
    <property type="match status" value="1"/>
</dbReference>
<organism evidence="9 10">
    <name type="scientific">Clostridium mobile</name>
    <dbReference type="NCBI Taxonomy" id="2841512"/>
    <lineage>
        <taxon>Bacteria</taxon>
        <taxon>Bacillati</taxon>
        <taxon>Bacillota</taxon>
        <taxon>Clostridia</taxon>
        <taxon>Eubacteriales</taxon>
        <taxon>Clostridiaceae</taxon>
        <taxon>Clostridium</taxon>
    </lineage>
</organism>
<dbReference type="NCBIfam" id="TIGR00912">
    <property type="entry name" value="2A0309"/>
    <property type="match status" value="1"/>
</dbReference>
<protein>
    <submittedName>
        <fullName evidence="9">Endospore germination permease</fullName>
    </submittedName>
</protein>
<dbReference type="Proteomes" id="UP000726170">
    <property type="component" value="Unassembled WGS sequence"/>
</dbReference>
<evidence type="ECO:0000256" key="6">
    <source>
        <dbReference type="ARBA" id="ARBA00022989"/>
    </source>
</evidence>
<keyword evidence="10" id="KW-1185">Reference proteome</keyword>
<sequence length="375" mass="43056">MYKMTSKQMFFIILGLVIVSQKTYPTIYIRNGGKDSWIATIIASIIILLYFILSIKVFKKSNCYDLYDIYCSSFGKILGNTFHIFYIISLILTLVECAGVESSAIHTNLLLETPIWYILIFMTVPAIYIVKKGTKSILSTTIIGIILMILAGINLAILTSTYKHITFILPMFQNVFTLGFWLCTLQILGLYAHVTLAYPYLEYVAKKDKLLKHGVLTMLFLIQMQIVSTLGVLMTFRVDRLNNLSYPKLTQTQLVSFLRFLESGELFVMLQTIGGWYVKYVLVLALTLKALKKIKIDGKYTIYIITLFIFAFTNYIADDLLLFFKYLNLYTYVSLINFFIIPLLAIIIFNFKNNRENKKKKAKSNSSQNSVNNQS</sequence>
<evidence type="ECO:0000256" key="4">
    <source>
        <dbReference type="ARBA" id="ARBA00022544"/>
    </source>
</evidence>
<comment type="subcellular location">
    <subcellularLocation>
        <location evidence="1">Membrane</location>
        <topology evidence="1">Multi-pass membrane protein</topology>
    </subcellularLocation>
</comment>
<evidence type="ECO:0000313" key="10">
    <source>
        <dbReference type="Proteomes" id="UP000726170"/>
    </source>
</evidence>
<dbReference type="PANTHER" id="PTHR34975:SF2">
    <property type="entry name" value="SPORE GERMINATION PROTEIN A2"/>
    <property type="match status" value="1"/>
</dbReference>
<dbReference type="Pfam" id="PF03845">
    <property type="entry name" value="Spore_permease"/>
    <property type="match status" value="1"/>
</dbReference>
<evidence type="ECO:0000313" key="9">
    <source>
        <dbReference type="EMBL" id="MBU5485288.1"/>
    </source>
</evidence>
<evidence type="ECO:0000256" key="1">
    <source>
        <dbReference type="ARBA" id="ARBA00004141"/>
    </source>
</evidence>
<name>A0ABS6EJA0_9CLOT</name>
<evidence type="ECO:0000256" key="7">
    <source>
        <dbReference type="ARBA" id="ARBA00023136"/>
    </source>
</evidence>
<dbReference type="InterPro" id="IPR004761">
    <property type="entry name" value="Spore_GerAB"/>
</dbReference>
<feature type="transmembrane region" description="Helical" evidence="8">
    <location>
        <begin position="37"/>
        <end position="57"/>
    </location>
</feature>
<gene>
    <name evidence="9" type="ORF">KQI86_13170</name>
</gene>
<feature type="transmembrane region" description="Helical" evidence="8">
    <location>
        <begin position="300"/>
        <end position="317"/>
    </location>
</feature>